<comment type="subcellular location">
    <subcellularLocation>
        <location evidence="3">Cytoplasm</location>
    </subcellularLocation>
</comment>
<feature type="compositionally biased region" description="Low complexity" evidence="21">
    <location>
        <begin position="12"/>
        <end position="24"/>
    </location>
</feature>
<dbReference type="PIRSF" id="PIRSF001500">
    <property type="entry name" value="Chor_mut_pdt_Ppr"/>
    <property type="match status" value="1"/>
</dbReference>
<evidence type="ECO:0000256" key="3">
    <source>
        <dbReference type="ARBA" id="ARBA00004496"/>
    </source>
</evidence>
<comment type="pathway">
    <text evidence="5">Metabolic intermediate biosynthesis; prephenate biosynthesis; prephenate from chorismate: step 1/1.</text>
</comment>
<feature type="domain" description="Prephenate dehydratase" evidence="23">
    <location>
        <begin position="117"/>
        <end position="292"/>
    </location>
</feature>
<keyword evidence="20" id="KW-0175">Coiled coil</keyword>
<dbReference type="InterPro" id="IPR010957">
    <property type="entry name" value="G/b/e-P-prot_chorismate_mutase"/>
</dbReference>
<evidence type="ECO:0000256" key="16">
    <source>
        <dbReference type="ARBA" id="ARBA00031175"/>
    </source>
</evidence>
<evidence type="ECO:0000313" key="25">
    <source>
        <dbReference type="EMBL" id="TSE35165.1"/>
    </source>
</evidence>
<dbReference type="NCBIfam" id="TIGR01807">
    <property type="entry name" value="CM_P2"/>
    <property type="match status" value="1"/>
</dbReference>
<evidence type="ECO:0000259" key="23">
    <source>
        <dbReference type="PROSITE" id="PS51171"/>
    </source>
</evidence>
<dbReference type="GO" id="GO:0005737">
    <property type="term" value="C:cytoplasm"/>
    <property type="evidence" value="ECO:0007669"/>
    <property type="project" value="UniProtKB-SubCell"/>
</dbReference>
<dbReference type="InterPro" id="IPR018528">
    <property type="entry name" value="Preph_deHydtase_CS"/>
</dbReference>
<evidence type="ECO:0000256" key="12">
    <source>
        <dbReference type="ARBA" id="ARBA00023222"/>
    </source>
</evidence>
<evidence type="ECO:0000256" key="15">
    <source>
        <dbReference type="ARBA" id="ARBA00023268"/>
    </source>
</evidence>
<keyword evidence="14" id="KW-0456">Lyase</keyword>
<evidence type="ECO:0000256" key="9">
    <source>
        <dbReference type="ARBA" id="ARBA00022490"/>
    </source>
</evidence>
<evidence type="ECO:0000313" key="26">
    <source>
        <dbReference type="Proteomes" id="UP000318294"/>
    </source>
</evidence>
<evidence type="ECO:0000256" key="19">
    <source>
        <dbReference type="PIRSR" id="PIRSR001500-2"/>
    </source>
</evidence>
<evidence type="ECO:0000256" key="5">
    <source>
        <dbReference type="ARBA" id="ARBA00004817"/>
    </source>
</evidence>
<dbReference type="UniPathway" id="UPA00120">
    <property type="reaction ID" value="UER00203"/>
</dbReference>
<evidence type="ECO:0000259" key="22">
    <source>
        <dbReference type="PROSITE" id="PS51168"/>
    </source>
</evidence>
<dbReference type="Pfam" id="PF01817">
    <property type="entry name" value="CM_2"/>
    <property type="match status" value="1"/>
</dbReference>
<evidence type="ECO:0000256" key="10">
    <source>
        <dbReference type="ARBA" id="ARBA00022605"/>
    </source>
</evidence>
<dbReference type="InterPro" id="IPR036979">
    <property type="entry name" value="CM_dom_sf"/>
</dbReference>
<dbReference type="PROSITE" id="PS51171">
    <property type="entry name" value="PREPHENATE_DEHYDR_3"/>
    <property type="match status" value="1"/>
</dbReference>
<dbReference type="EC" id="5.4.99.5" evidence="6"/>
<dbReference type="OrthoDB" id="9802281at2"/>
<dbReference type="Proteomes" id="UP000318294">
    <property type="component" value="Unassembled WGS sequence"/>
</dbReference>
<dbReference type="CDD" id="cd04905">
    <property type="entry name" value="ACT_CM-PDT"/>
    <property type="match status" value="1"/>
</dbReference>
<dbReference type="GO" id="GO:0046417">
    <property type="term" value="P:chorismate metabolic process"/>
    <property type="evidence" value="ECO:0007669"/>
    <property type="project" value="InterPro"/>
</dbReference>
<dbReference type="PANTHER" id="PTHR21022:SF19">
    <property type="entry name" value="PREPHENATE DEHYDRATASE-RELATED"/>
    <property type="match status" value="1"/>
</dbReference>
<dbReference type="InterPro" id="IPR045865">
    <property type="entry name" value="ACT-like_dom_sf"/>
</dbReference>
<evidence type="ECO:0000256" key="20">
    <source>
        <dbReference type="SAM" id="Coils"/>
    </source>
</evidence>
<feature type="coiled-coil region" evidence="20">
    <location>
        <begin position="33"/>
        <end position="60"/>
    </location>
</feature>
<keyword evidence="11" id="KW-0057">Aromatic amino acid biosynthesis</keyword>
<accession>A0A554XH59</accession>
<dbReference type="AlphaFoldDB" id="A0A554XH59"/>
<dbReference type="RefSeq" id="WP_144327941.1">
    <property type="nucleotide sequence ID" value="NZ_VJON01000010.1"/>
</dbReference>
<dbReference type="Pfam" id="PF01842">
    <property type="entry name" value="ACT"/>
    <property type="match status" value="1"/>
</dbReference>
<dbReference type="GO" id="GO:0004664">
    <property type="term" value="F:prephenate dehydratase activity"/>
    <property type="evidence" value="ECO:0007669"/>
    <property type="project" value="UniProtKB-EC"/>
</dbReference>
<evidence type="ECO:0000256" key="8">
    <source>
        <dbReference type="ARBA" id="ARBA00014401"/>
    </source>
</evidence>
<dbReference type="InterPro" id="IPR001086">
    <property type="entry name" value="Preph_deHydtase"/>
</dbReference>
<feature type="site" description="Essential for prephenate dehydratase activity" evidence="19">
    <location>
        <position position="285"/>
    </location>
</feature>
<reference evidence="25 26" key="1">
    <citation type="submission" date="2019-07" db="EMBL/GenBank/DDBJ databases">
        <title>Tepidimonas charontis SPSP-6 draft genome.</title>
        <authorList>
            <person name="Da Costa M.S."/>
            <person name="Froufe H.J.C."/>
            <person name="Egas C."/>
            <person name="Albuquerque L."/>
        </authorList>
    </citation>
    <scope>NUCLEOTIDE SEQUENCE [LARGE SCALE GENOMIC DNA]</scope>
    <source>
        <strain evidence="25 26">SPSP-6</strain>
    </source>
</reference>
<evidence type="ECO:0000256" key="7">
    <source>
        <dbReference type="ARBA" id="ARBA00013147"/>
    </source>
</evidence>
<dbReference type="NCBIfam" id="NF008865">
    <property type="entry name" value="PRK11898.1"/>
    <property type="match status" value="1"/>
</dbReference>
<keyword evidence="13" id="KW-0413">Isomerase</keyword>
<dbReference type="Gene3D" id="3.40.190.10">
    <property type="entry name" value="Periplasmic binding protein-like II"/>
    <property type="match status" value="2"/>
</dbReference>
<proteinExistence type="predicted"/>
<comment type="catalytic activity">
    <reaction evidence="18">
        <text>prephenate + H(+) = 3-phenylpyruvate + CO2 + H2O</text>
        <dbReference type="Rhea" id="RHEA:21648"/>
        <dbReference type="ChEBI" id="CHEBI:15377"/>
        <dbReference type="ChEBI" id="CHEBI:15378"/>
        <dbReference type="ChEBI" id="CHEBI:16526"/>
        <dbReference type="ChEBI" id="CHEBI:18005"/>
        <dbReference type="ChEBI" id="CHEBI:29934"/>
        <dbReference type="EC" id="4.2.1.51"/>
    </reaction>
</comment>
<sequence>MTEPIPPATANTTPQRTAAAVAPPAAPVASPRLLALRERIDALDRQLLALLNERARVAEEVGAVKRAEGSPFFRPDRAAQVIANLQALNPGPLRNDHVAAIWREIMSACLALEAPLRVAVLGPEGTFCEQAAIDHFGSAADFIYCPSFDEVFHATAAGTAQFGVVGVENSTEGVVARSLDLFLRSPVHIVGEVSLLVRHNLLRQEPSLEGIEVVMAHPQALAQCQGWLSTHLPHAERRAVASNAEGARMVTQNPAWAAIASERAAAQYALHIVAHAIQDEAYNRTRFAVICLPQTMAMPPASGRDCTSLVVSVPNRPGAVHDLLRPLKEHGVSMTRFESRPAKSGQWEYYFFIDIAGHPTQPHVAAALQELQGLCAFYKMLGAYPVSE</sequence>
<dbReference type="EMBL" id="VJON01000010">
    <property type="protein sequence ID" value="TSE35165.1"/>
    <property type="molecule type" value="Genomic_DNA"/>
</dbReference>
<dbReference type="SUPFAM" id="SSF53850">
    <property type="entry name" value="Periplasmic binding protein-like II"/>
    <property type="match status" value="1"/>
</dbReference>
<evidence type="ECO:0000256" key="6">
    <source>
        <dbReference type="ARBA" id="ARBA00012404"/>
    </source>
</evidence>
<dbReference type="SMART" id="SM00830">
    <property type="entry name" value="CM_2"/>
    <property type="match status" value="1"/>
</dbReference>
<comment type="catalytic activity">
    <reaction evidence="1">
        <text>chorismate = prephenate</text>
        <dbReference type="Rhea" id="RHEA:13897"/>
        <dbReference type="ChEBI" id="CHEBI:29748"/>
        <dbReference type="ChEBI" id="CHEBI:29934"/>
        <dbReference type="EC" id="5.4.99.5"/>
    </reaction>
</comment>
<evidence type="ECO:0000256" key="2">
    <source>
        <dbReference type="ARBA" id="ARBA00002364"/>
    </source>
</evidence>
<dbReference type="Gene3D" id="3.30.70.260">
    <property type="match status" value="1"/>
</dbReference>
<feature type="region of interest" description="Disordered" evidence="21">
    <location>
        <begin position="1"/>
        <end position="24"/>
    </location>
</feature>
<evidence type="ECO:0000256" key="21">
    <source>
        <dbReference type="SAM" id="MobiDB-lite"/>
    </source>
</evidence>
<comment type="function">
    <text evidence="2">Catalyzes the Claisen rearrangement of chorismate to prephenate and the decarboxylation/dehydration of prephenate to phenylpyruvate.</text>
</comment>
<dbReference type="Gene3D" id="1.20.59.10">
    <property type="entry name" value="Chorismate mutase"/>
    <property type="match status" value="1"/>
</dbReference>
<evidence type="ECO:0000256" key="1">
    <source>
        <dbReference type="ARBA" id="ARBA00000824"/>
    </source>
</evidence>
<evidence type="ECO:0000256" key="13">
    <source>
        <dbReference type="ARBA" id="ARBA00023235"/>
    </source>
</evidence>
<dbReference type="InterPro" id="IPR008242">
    <property type="entry name" value="Chor_mutase/pphenate_deHydtase"/>
</dbReference>
<dbReference type="SUPFAM" id="SSF48600">
    <property type="entry name" value="Chorismate mutase II"/>
    <property type="match status" value="1"/>
</dbReference>
<dbReference type="UniPathway" id="UPA00121">
    <property type="reaction ID" value="UER00345"/>
</dbReference>
<dbReference type="GO" id="GO:0004106">
    <property type="term" value="F:chorismate mutase activity"/>
    <property type="evidence" value="ECO:0007669"/>
    <property type="project" value="UniProtKB-EC"/>
</dbReference>
<evidence type="ECO:0000256" key="11">
    <source>
        <dbReference type="ARBA" id="ARBA00023141"/>
    </source>
</evidence>
<dbReference type="CDD" id="cd13630">
    <property type="entry name" value="PBP2_PDT_1"/>
    <property type="match status" value="1"/>
</dbReference>
<keyword evidence="26" id="KW-1185">Reference proteome</keyword>
<keyword evidence="9" id="KW-0963">Cytoplasm</keyword>
<feature type="domain" description="ACT" evidence="24">
    <location>
        <begin position="308"/>
        <end position="385"/>
    </location>
</feature>
<keyword evidence="15" id="KW-0511">Multifunctional enzyme</keyword>
<dbReference type="FunFam" id="3.40.190.10:FF:000034">
    <property type="entry name" value="Chorismate mutase/prephenate dehydratase"/>
    <property type="match status" value="1"/>
</dbReference>
<gene>
    <name evidence="25" type="primary">pheA</name>
    <name evidence="25" type="ORF">Tchar_00955</name>
</gene>
<evidence type="ECO:0000256" key="14">
    <source>
        <dbReference type="ARBA" id="ARBA00023239"/>
    </source>
</evidence>
<dbReference type="InterPro" id="IPR002701">
    <property type="entry name" value="CM_II_prokaryot"/>
</dbReference>
<dbReference type="GO" id="GO:0009094">
    <property type="term" value="P:L-phenylalanine biosynthetic process"/>
    <property type="evidence" value="ECO:0007669"/>
    <property type="project" value="UniProtKB-UniPathway"/>
</dbReference>
<keyword evidence="12" id="KW-0584">Phenylalanine biosynthesis</keyword>
<evidence type="ECO:0000256" key="4">
    <source>
        <dbReference type="ARBA" id="ARBA00004741"/>
    </source>
</evidence>
<dbReference type="PROSITE" id="PS00858">
    <property type="entry name" value="PREPHENATE_DEHYDR_2"/>
    <property type="match status" value="1"/>
</dbReference>
<evidence type="ECO:0000256" key="17">
    <source>
        <dbReference type="ARBA" id="ARBA00031520"/>
    </source>
</evidence>
<dbReference type="PROSITE" id="PS51671">
    <property type="entry name" value="ACT"/>
    <property type="match status" value="1"/>
</dbReference>
<evidence type="ECO:0000259" key="24">
    <source>
        <dbReference type="PROSITE" id="PS51671"/>
    </source>
</evidence>
<feature type="domain" description="Chorismate mutase" evidence="22">
    <location>
        <begin position="27"/>
        <end position="117"/>
    </location>
</feature>
<comment type="caution">
    <text evidence="25">The sequence shown here is derived from an EMBL/GenBank/DDBJ whole genome shotgun (WGS) entry which is preliminary data.</text>
</comment>
<dbReference type="Pfam" id="PF00800">
    <property type="entry name" value="PDT"/>
    <property type="match status" value="1"/>
</dbReference>
<dbReference type="InterPro" id="IPR002912">
    <property type="entry name" value="ACT_dom"/>
</dbReference>
<dbReference type="FunFam" id="3.30.70.260:FF:000012">
    <property type="entry name" value="Prephenate dehydratase"/>
    <property type="match status" value="1"/>
</dbReference>
<dbReference type="InterPro" id="IPR036263">
    <property type="entry name" value="Chorismate_II_sf"/>
</dbReference>
<evidence type="ECO:0000256" key="18">
    <source>
        <dbReference type="ARBA" id="ARBA00047848"/>
    </source>
</evidence>
<dbReference type="PANTHER" id="PTHR21022">
    <property type="entry name" value="PREPHENATE DEHYDRATASE P PROTEIN"/>
    <property type="match status" value="1"/>
</dbReference>
<dbReference type="EC" id="4.2.1.51" evidence="7"/>
<organism evidence="25 26">
    <name type="scientific">Tepidimonas charontis</name>
    <dbReference type="NCBI Taxonomy" id="2267262"/>
    <lineage>
        <taxon>Bacteria</taxon>
        <taxon>Pseudomonadati</taxon>
        <taxon>Pseudomonadota</taxon>
        <taxon>Betaproteobacteria</taxon>
        <taxon>Burkholderiales</taxon>
        <taxon>Tepidimonas</taxon>
    </lineage>
</organism>
<dbReference type="SUPFAM" id="SSF55021">
    <property type="entry name" value="ACT-like"/>
    <property type="match status" value="1"/>
</dbReference>
<keyword evidence="10" id="KW-0028">Amino-acid biosynthesis</keyword>
<dbReference type="PROSITE" id="PS51168">
    <property type="entry name" value="CHORISMATE_MUT_2"/>
    <property type="match status" value="1"/>
</dbReference>
<name>A0A554XH59_9BURK</name>
<protein>
    <recommendedName>
        <fullName evidence="8">Bifunctional chorismate mutase/prephenate dehydratase</fullName>
        <ecNumber evidence="7">4.2.1.51</ecNumber>
        <ecNumber evidence="6">5.4.99.5</ecNumber>
    </recommendedName>
    <alternativeName>
        <fullName evidence="17">Chorismate mutase-prephenate dehydratase</fullName>
    </alternativeName>
    <alternativeName>
        <fullName evidence="16">p-protein</fullName>
    </alternativeName>
</protein>
<comment type="pathway">
    <text evidence="4">Amino-acid biosynthesis; L-phenylalanine biosynthesis; phenylpyruvate from prephenate: step 1/1.</text>
</comment>